<comment type="similarity">
    <text evidence="2">Belongs to the short-chain dehydrogenases/reductases (SDR) family.</text>
</comment>
<organism evidence="3 4">
    <name type="scientific">Candidatus Litorirhabdus singularis</name>
    <dbReference type="NCBI Taxonomy" id="2518993"/>
    <lineage>
        <taxon>Bacteria</taxon>
        <taxon>Pseudomonadati</taxon>
        <taxon>Pseudomonadota</taxon>
        <taxon>Gammaproteobacteria</taxon>
        <taxon>Cellvibrionales</taxon>
        <taxon>Halieaceae</taxon>
        <taxon>Candidatus Litorirhabdus</taxon>
    </lineage>
</organism>
<proteinExistence type="inferred from homology"/>
<evidence type="ECO:0000313" key="4">
    <source>
        <dbReference type="Proteomes" id="UP001143362"/>
    </source>
</evidence>
<accession>A0ABT3TII2</accession>
<keyword evidence="4" id="KW-1185">Reference proteome</keyword>
<keyword evidence="1" id="KW-0560">Oxidoreductase</keyword>
<name>A0ABT3TII2_9GAMM</name>
<evidence type="ECO:0000313" key="3">
    <source>
        <dbReference type="EMBL" id="MCX2981209.1"/>
    </source>
</evidence>
<dbReference type="Gene3D" id="3.40.50.720">
    <property type="entry name" value="NAD(P)-binding Rossmann-like Domain"/>
    <property type="match status" value="1"/>
</dbReference>
<comment type="caution">
    <text evidence="3">The sequence shown here is derived from an EMBL/GenBank/DDBJ whole genome shotgun (WGS) entry which is preliminary data.</text>
</comment>
<dbReference type="CDD" id="cd05327">
    <property type="entry name" value="retinol-DH_like_SDR_c_like"/>
    <property type="match status" value="1"/>
</dbReference>
<dbReference type="SUPFAM" id="SSF51735">
    <property type="entry name" value="NAD(P)-binding Rossmann-fold domains"/>
    <property type="match status" value="1"/>
</dbReference>
<dbReference type="PANTHER" id="PTHR43157:SF31">
    <property type="entry name" value="PHOSPHATIDYLINOSITOL-GLYCAN BIOSYNTHESIS CLASS F PROTEIN"/>
    <property type="match status" value="1"/>
</dbReference>
<dbReference type="PANTHER" id="PTHR43157">
    <property type="entry name" value="PHOSPHATIDYLINOSITOL-GLYCAN BIOSYNTHESIS CLASS F PROTEIN-RELATED"/>
    <property type="match status" value="1"/>
</dbReference>
<dbReference type="InterPro" id="IPR036291">
    <property type="entry name" value="NAD(P)-bd_dom_sf"/>
</dbReference>
<dbReference type="PRINTS" id="PR00080">
    <property type="entry name" value="SDRFAMILY"/>
</dbReference>
<dbReference type="RefSeq" id="WP_279245215.1">
    <property type="nucleotide sequence ID" value="NZ_SHNN01000002.1"/>
</dbReference>
<evidence type="ECO:0000256" key="2">
    <source>
        <dbReference type="RuleBase" id="RU000363"/>
    </source>
</evidence>
<dbReference type="EMBL" id="SHNN01000002">
    <property type="protein sequence ID" value="MCX2981209.1"/>
    <property type="molecule type" value="Genomic_DNA"/>
</dbReference>
<gene>
    <name evidence="3" type="ORF">EYC98_10080</name>
</gene>
<reference evidence="3" key="1">
    <citation type="submission" date="2019-02" db="EMBL/GenBank/DDBJ databases">
        <authorList>
            <person name="Li S.-H."/>
        </authorList>
    </citation>
    <scope>NUCLEOTIDE SEQUENCE</scope>
    <source>
        <strain evidence="3">IMCC14734</strain>
    </source>
</reference>
<dbReference type="Pfam" id="PF00106">
    <property type="entry name" value="adh_short"/>
    <property type="match status" value="1"/>
</dbReference>
<dbReference type="InterPro" id="IPR002347">
    <property type="entry name" value="SDR_fam"/>
</dbReference>
<dbReference type="PRINTS" id="PR00081">
    <property type="entry name" value="GDHRDH"/>
</dbReference>
<evidence type="ECO:0000256" key="1">
    <source>
        <dbReference type="ARBA" id="ARBA00023002"/>
    </source>
</evidence>
<sequence length="289" mass="30660">MSVSGKHILITGATAGIGTASAHLLAAAGARLTLLARNKAKAEQVAADVAATSGGPPPQILIADFASLESVREAGAAFAASGEPLDILLNNAGVVCTSRRETIDGFEETFAVNHLAPFLLTGLLLPRLRESATARIVNVSSGAHAFSRDMGFGDLQAEQGFKTFREYGRSKLANILFTRYLSNQLQAEGITVNCLHPGAVRTDLGTQNGGVMSKVLPLLLRPFFKTPEQGAATSVFLCADPSVAKVSGEYYINCKQAKTRPWAQDDEAAARLWQVSEELTGFSYPWAAH</sequence>
<protein>
    <submittedName>
        <fullName evidence="3">SDR family oxidoreductase</fullName>
    </submittedName>
</protein>
<dbReference type="Proteomes" id="UP001143362">
    <property type="component" value="Unassembled WGS sequence"/>
</dbReference>